<accession>A0A653BA66</accession>
<protein>
    <submittedName>
        <fullName evidence="1">Uncharacterized protein</fullName>
    </submittedName>
</protein>
<reference evidence="1" key="1">
    <citation type="submission" date="2018-11" db="EMBL/GenBank/DDBJ databases">
        <authorList>
            <consortium name="Genoscope - CEA"/>
            <person name="William W."/>
        </authorList>
    </citation>
    <scope>NUCLEOTIDE SEQUENCE [LARGE SCALE GENOMIC DNA]</scope>
    <source>
        <strain evidence="1">T9AD</strain>
    </source>
</reference>
<evidence type="ECO:0000313" key="1">
    <source>
        <dbReference type="EMBL" id="VDN65566.1"/>
    </source>
</evidence>
<gene>
    <name evidence="1" type="ORF">POT9AD_4591</name>
</gene>
<dbReference type="AlphaFoldDB" id="A0A653BA66"/>
<name>A0A653BA66_ECTOL</name>
<sequence length="223" mass="24496">MLTTGQSPFRLLALRDWSVRYLSIIHHSASAGVMGLLHPVSIWGAPRRCAVSIKLVVLSVFSLFPSIRRFFLASHQASACQSSWAMAAGVVLVGARQDISAIPEWTNGVMPQVFINEGSLHQPSPLSVCEDLVGALLLHVTKWIATLCFVADEYWRVLDSTQVSCNASPEIDGECYEIRTQVHTIDDGCSLLIRGALARVARRLAEGQRAYSTWRCAGQVRFG</sequence>
<dbReference type="EMBL" id="LR130779">
    <property type="protein sequence ID" value="VDN65566.1"/>
    <property type="molecule type" value="Genomic_DNA"/>
</dbReference>
<proteinExistence type="predicted"/>
<organism evidence="1">
    <name type="scientific">Ectopseudomonas oleovorans</name>
    <name type="common">Pseudomonas oleovorans</name>
    <dbReference type="NCBI Taxonomy" id="301"/>
    <lineage>
        <taxon>Bacteria</taxon>
        <taxon>Pseudomonadati</taxon>
        <taxon>Pseudomonadota</taxon>
        <taxon>Gammaproteobacteria</taxon>
        <taxon>Pseudomonadales</taxon>
        <taxon>Pseudomonadaceae</taxon>
        <taxon>Ectopseudomonas</taxon>
    </lineage>
</organism>